<dbReference type="SUPFAM" id="SSF49503">
    <property type="entry name" value="Cupredoxins"/>
    <property type="match status" value="3"/>
</dbReference>
<evidence type="ECO:0000256" key="1">
    <source>
        <dbReference type="ARBA" id="ARBA00010609"/>
    </source>
</evidence>
<gene>
    <name evidence="5" type="ORF">HF526_27235</name>
</gene>
<evidence type="ECO:0000259" key="3">
    <source>
        <dbReference type="Pfam" id="PF07731"/>
    </source>
</evidence>
<dbReference type="CDD" id="cd13866">
    <property type="entry name" value="CuRO_2_BOD"/>
    <property type="match status" value="1"/>
</dbReference>
<dbReference type="PANTHER" id="PTHR48267">
    <property type="entry name" value="CUPREDOXIN SUPERFAMILY PROTEIN"/>
    <property type="match status" value="1"/>
</dbReference>
<dbReference type="InterPro" id="IPR045087">
    <property type="entry name" value="Cu-oxidase_fam"/>
</dbReference>
<sequence>MSPGRIVRWRKLLYRGRTALGEQRGVVVSAARLSRRDMVKFSALGAAAVALPLGRVVNAKAVSRLPASRLPKPYTLPFVVPPVLAPVGATDRGEPIYEIRERLATAEILPGFQTPVFGYNGMTPGPTIKAQRGQPIVVRMINELPATHPQWGYTPWTSCHLHGSASKPQYDGYASDITQPGEVKEYHYPNIQDARTLWYHDHGVHHTAENAYMGLAAQYHLTDGVEAGLPIPKGAYDVPLILADKMFGVDGSFMYDDAGHSGLWGDVILVNGRPWPSMTVAKRKYRFRVLNASLSRGFRLQLGNGAPMTVIATDGGLMPAPQQTTQLRIGMAERYEVVIDFAAYKKGDKVELRNLGVPNSVDYDNTGKVMQFEVTDDPFDPAGNEVPAALNPNMDVMGLLPAQAKTTTKIEVIRKNGFWTVNGQTWDDVIKSEYKKVVANPKYDEIQIWEIKNSSGGWFHPVHIHLVDFQILDRNGKPPFAFEKGPKDVAYVGENEVVRAIMKFTNQTGRYMIHCHNLPHEDHDMMVQFRVGDDTADNDPIESDRPRKA</sequence>
<proteinExistence type="inferred from homology"/>
<dbReference type="InterPro" id="IPR006311">
    <property type="entry name" value="TAT_signal"/>
</dbReference>
<dbReference type="InterPro" id="IPR011706">
    <property type="entry name" value="Cu-oxidase_C"/>
</dbReference>
<organism evidence="5 6">
    <name type="scientific">Pseudonocardia acidicola</name>
    <dbReference type="NCBI Taxonomy" id="2724939"/>
    <lineage>
        <taxon>Bacteria</taxon>
        <taxon>Bacillati</taxon>
        <taxon>Actinomycetota</taxon>
        <taxon>Actinomycetes</taxon>
        <taxon>Pseudonocardiales</taxon>
        <taxon>Pseudonocardiaceae</taxon>
        <taxon>Pseudonocardia</taxon>
    </lineage>
</organism>
<evidence type="ECO:0000313" key="5">
    <source>
        <dbReference type="EMBL" id="NMI00968.1"/>
    </source>
</evidence>
<comment type="caution">
    <text evidence="5">The sequence shown here is derived from an EMBL/GenBank/DDBJ whole genome shotgun (WGS) entry which is preliminary data.</text>
</comment>
<keyword evidence="6" id="KW-1185">Reference proteome</keyword>
<comment type="similarity">
    <text evidence="1">Belongs to the multicopper oxidase family.</text>
</comment>
<dbReference type="Pfam" id="PF00394">
    <property type="entry name" value="Cu-oxidase"/>
    <property type="match status" value="1"/>
</dbReference>
<dbReference type="Pfam" id="PF07731">
    <property type="entry name" value="Cu-oxidase_2"/>
    <property type="match status" value="1"/>
</dbReference>
<evidence type="ECO:0000313" key="6">
    <source>
        <dbReference type="Proteomes" id="UP000820669"/>
    </source>
</evidence>
<protein>
    <submittedName>
        <fullName evidence="5">Multicopper oxidase domain-containing protein</fullName>
    </submittedName>
</protein>
<dbReference type="Pfam" id="PF07732">
    <property type="entry name" value="Cu-oxidase_3"/>
    <property type="match status" value="1"/>
</dbReference>
<dbReference type="PANTHER" id="PTHR48267:SF1">
    <property type="entry name" value="BILIRUBIN OXIDASE"/>
    <property type="match status" value="1"/>
</dbReference>
<feature type="domain" description="Plastocyanin-like" evidence="2">
    <location>
        <begin position="267"/>
        <end position="343"/>
    </location>
</feature>
<name>A0ABX1SJE3_9PSEU</name>
<feature type="domain" description="Plastocyanin-like" evidence="4">
    <location>
        <begin position="107"/>
        <end position="216"/>
    </location>
</feature>
<feature type="domain" description="Plastocyanin-like" evidence="3">
    <location>
        <begin position="412"/>
        <end position="533"/>
    </location>
</feature>
<reference evidence="5 6" key="1">
    <citation type="submission" date="2020-04" db="EMBL/GenBank/DDBJ databases">
        <authorList>
            <person name="Klaysubun C."/>
            <person name="Duangmal K."/>
            <person name="Lipun K."/>
        </authorList>
    </citation>
    <scope>NUCLEOTIDE SEQUENCE [LARGE SCALE GENOMIC DNA]</scope>
    <source>
        <strain evidence="5 6">K10HN5</strain>
    </source>
</reference>
<dbReference type="EMBL" id="JAAXLA010000069">
    <property type="protein sequence ID" value="NMI00968.1"/>
    <property type="molecule type" value="Genomic_DNA"/>
</dbReference>
<dbReference type="InterPro" id="IPR001117">
    <property type="entry name" value="Cu-oxidase_2nd"/>
</dbReference>
<dbReference type="InterPro" id="IPR008972">
    <property type="entry name" value="Cupredoxin"/>
</dbReference>
<evidence type="ECO:0000259" key="4">
    <source>
        <dbReference type="Pfam" id="PF07732"/>
    </source>
</evidence>
<dbReference type="Proteomes" id="UP000820669">
    <property type="component" value="Unassembled WGS sequence"/>
</dbReference>
<dbReference type="PROSITE" id="PS51318">
    <property type="entry name" value="TAT"/>
    <property type="match status" value="1"/>
</dbReference>
<evidence type="ECO:0000259" key="2">
    <source>
        <dbReference type="Pfam" id="PF00394"/>
    </source>
</evidence>
<accession>A0ABX1SJE3</accession>
<dbReference type="Gene3D" id="2.60.40.420">
    <property type="entry name" value="Cupredoxins - blue copper proteins"/>
    <property type="match status" value="3"/>
</dbReference>
<dbReference type="InterPro" id="IPR011707">
    <property type="entry name" value="Cu-oxidase-like_N"/>
</dbReference>
<dbReference type="CDD" id="cd13889">
    <property type="entry name" value="CuRO_3_BOD"/>
    <property type="match status" value="1"/>
</dbReference>